<dbReference type="EMBL" id="JACCBX010000009">
    <property type="protein sequence ID" value="NYE07448.1"/>
    <property type="molecule type" value="Genomic_DNA"/>
</dbReference>
<feature type="transmembrane region" description="Helical" evidence="1">
    <location>
        <begin position="136"/>
        <end position="164"/>
    </location>
</feature>
<feature type="transmembrane region" description="Helical" evidence="1">
    <location>
        <begin position="6"/>
        <end position="36"/>
    </location>
</feature>
<feature type="transmembrane region" description="Helical" evidence="1">
    <location>
        <begin position="282"/>
        <end position="299"/>
    </location>
</feature>
<feature type="transmembrane region" description="Helical" evidence="1">
    <location>
        <begin position="91"/>
        <end position="124"/>
    </location>
</feature>
<dbReference type="InterPro" id="IPR009827">
    <property type="entry name" value="MatC_N"/>
</dbReference>
<dbReference type="AlphaFoldDB" id="A0A852TJN8"/>
<evidence type="ECO:0000259" key="2">
    <source>
        <dbReference type="Pfam" id="PF07158"/>
    </source>
</evidence>
<protein>
    <submittedName>
        <fullName evidence="3">Di/tricarboxylate transporter</fullName>
    </submittedName>
</protein>
<dbReference type="Proteomes" id="UP000548423">
    <property type="component" value="Unassembled WGS sequence"/>
</dbReference>
<feature type="transmembrane region" description="Helical" evidence="1">
    <location>
        <begin position="48"/>
        <end position="71"/>
    </location>
</feature>
<feature type="transmembrane region" description="Helical" evidence="1">
    <location>
        <begin position="239"/>
        <end position="270"/>
    </location>
</feature>
<feature type="transmembrane region" description="Helical" evidence="1">
    <location>
        <begin position="176"/>
        <end position="198"/>
    </location>
</feature>
<comment type="caution">
    <text evidence="3">The sequence shown here is derived from an EMBL/GenBank/DDBJ whole genome shotgun (WGS) entry which is preliminary data.</text>
</comment>
<sequence>MSLEIITLIVLLSMFIIGSVISVNMGVLGIVAAFIVGTYVSGLSIDDLYAAFPVDMFILLAGVTYLFAIALKNGTLDLIISGGLKLVKGNVGLLPWVLFFLSALLSAVGASTVAVGPILFPIALRLAFQHKINPILMGTLISTGMYAGSFSPLNIFGLVVNGIMESEKIPHSPIMLFINCFIFYVLISVVVFLAFGGLRLLKHHNNRSVLEVAAAVEGGNSAVIKTNDYGATWYKIATLFGIGLLITLALAFKMNMGFGALMIGLVLALMAPKDQGDIIKQMPWGVMLMVCGIMTYVGVMEKVGTMEFMTNQIAAIGNPVMASLMASYVGGIVSAFASTTGFLAAVIPLSAPILQDPTMSSIGVVSALAVAASVVDISPFSTNGALIMANVQGVNERLFFRKLLMIAGLFIALGPGLAWLIFVLIGTPW</sequence>
<feature type="transmembrane region" description="Helical" evidence="1">
    <location>
        <begin position="403"/>
        <end position="425"/>
    </location>
</feature>
<proteinExistence type="predicted"/>
<name>A0A852TJN8_9BACI</name>
<feature type="domain" description="Dicarboxylate carrier MatC N-terminal" evidence="2">
    <location>
        <begin position="1"/>
        <end position="149"/>
    </location>
</feature>
<keyword evidence="1" id="KW-0812">Transmembrane</keyword>
<evidence type="ECO:0000313" key="3">
    <source>
        <dbReference type="EMBL" id="NYE07448.1"/>
    </source>
</evidence>
<gene>
    <name evidence="3" type="ORF">F4694_004259</name>
</gene>
<keyword evidence="1" id="KW-0472">Membrane</keyword>
<feature type="transmembrane region" description="Helical" evidence="1">
    <location>
        <begin position="320"/>
        <end position="347"/>
    </location>
</feature>
<reference evidence="4" key="2">
    <citation type="submission" date="2020-08" db="EMBL/GenBank/DDBJ databases">
        <title>The Agave Microbiome: Exploring the role of microbial communities in plant adaptations to desert environments.</title>
        <authorList>
            <person name="Partida-Martinez L.P."/>
        </authorList>
    </citation>
    <scope>NUCLEOTIDE SEQUENCE [LARGE SCALE GENOMIC DNA]</scope>
    <source>
        <strain evidence="4">AT2.8</strain>
    </source>
</reference>
<dbReference type="Pfam" id="PF07158">
    <property type="entry name" value="MatC_N"/>
    <property type="match status" value="1"/>
</dbReference>
<organism evidence="3 4">
    <name type="scientific">Neobacillus niacini</name>
    <dbReference type="NCBI Taxonomy" id="86668"/>
    <lineage>
        <taxon>Bacteria</taxon>
        <taxon>Bacillati</taxon>
        <taxon>Bacillota</taxon>
        <taxon>Bacilli</taxon>
        <taxon>Bacillales</taxon>
        <taxon>Bacillaceae</taxon>
        <taxon>Neobacillus</taxon>
    </lineage>
</organism>
<accession>A0A852TJN8</accession>
<evidence type="ECO:0000313" key="4">
    <source>
        <dbReference type="Proteomes" id="UP000548423"/>
    </source>
</evidence>
<keyword evidence="1" id="KW-1133">Transmembrane helix</keyword>
<reference evidence="4" key="1">
    <citation type="submission" date="2020-07" db="EMBL/GenBank/DDBJ databases">
        <authorList>
            <person name="Partida-Martinez L."/>
            <person name="Huntemann M."/>
            <person name="Clum A."/>
            <person name="Wang J."/>
            <person name="Palaniappan K."/>
            <person name="Ritter S."/>
            <person name="Chen I.-M."/>
            <person name="Stamatis D."/>
            <person name="Reddy T."/>
            <person name="O'Malley R."/>
            <person name="Daum C."/>
            <person name="Shapiro N."/>
            <person name="Ivanova N."/>
            <person name="Kyrpides N."/>
            <person name="Woyke T."/>
        </authorList>
    </citation>
    <scope>NUCLEOTIDE SEQUENCE [LARGE SCALE GENOMIC DNA]</scope>
    <source>
        <strain evidence="4">AT2.8</strain>
    </source>
</reference>
<feature type="transmembrane region" description="Helical" evidence="1">
    <location>
        <begin position="367"/>
        <end position="391"/>
    </location>
</feature>
<evidence type="ECO:0000256" key="1">
    <source>
        <dbReference type="SAM" id="Phobius"/>
    </source>
</evidence>